<dbReference type="EMBL" id="JBHLWO010000005">
    <property type="protein sequence ID" value="MFC0321390.1"/>
    <property type="molecule type" value="Genomic_DNA"/>
</dbReference>
<dbReference type="RefSeq" id="WP_130858166.1">
    <property type="nucleotide sequence ID" value="NZ_JBHLWO010000005.1"/>
</dbReference>
<evidence type="ECO:0000313" key="1">
    <source>
        <dbReference type="EMBL" id="MFC0321390.1"/>
    </source>
</evidence>
<keyword evidence="2" id="KW-1185">Reference proteome</keyword>
<comment type="caution">
    <text evidence="1">The sequence shown here is derived from an EMBL/GenBank/DDBJ whole genome shotgun (WGS) entry which is preliminary data.</text>
</comment>
<dbReference type="Proteomes" id="UP001589774">
    <property type="component" value="Unassembled WGS sequence"/>
</dbReference>
<gene>
    <name evidence="1" type="ORF">ACFFI0_23940</name>
</gene>
<protein>
    <submittedName>
        <fullName evidence="1">Uncharacterized protein</fullName>
    </submittedName>
</protein>
<reference evidence="1 2" key="1">
    <citation type="submission" date="2024-09" db="EMBL/GenBank/DDBJ databases">
        <authorList>
            <person name="Sun Q."/>
            <person name="Mori K."/>
        </authorList>
    </citation>
    <scope>NUCLEOTIDE SEQUENCE [LARGE SCALE GENOMIC DNA]</scope>
    <source>
        <strain evidence="1 2">CCM 7765</strain>
    </source>
</reference>
<organism evidence="1 2">
    <name type="scientific">Olivibacter oleidegradans</name>
    <dbReference type="NCBI Taxonomy" id="760123"/>
    <lineage>
        <taxon>Bacteria</taxon>
        <taxon>Pseudomonadati</taxon>
        <taxon>Bacteroidota</taxon>
        <taxon>Sphingobacteriia</taxon>
        <taxon>Sphingobacteriales</taxon>
        <taxon>Sphingobacteriaceae</taxon>
        <taxon>Olivibacter</taxon>
    </lineage>
</organism>
<sequence length="90" mass="9914">MNLIYKEKEGFFIQLFLIKVEQNQGGVGYLAPDCKALPARIGAVSLPQSAWVLQYEQTCKCFAARCLGILQGHSSHAQGLPAARKSPPFY</sequence>
<name>A0ABV6HR74_9SPHI</name>
<evidence type="ECO:0000313" key="2">
    <source>
        <dbReference type="Proteomes" id="UP001589774"/>
    </source>
</evidence>
<proteinExistence type="predicted"/>
<accession>A0ABV6HR74</accession>